<sequence length="50" mass="5417">MHPDRSDLEAMHGAARQRTPAAAPRAGASGPRAAQLRARRDGQRIMLRLA</sequence>
<name>A0A0E1VS13_BURPE</name>
<proteinExistence type="predicted"/>
<feature type="compositionally biased region" description="Low complexity" evidence="1">
    <location>
        <begin position="13"/>
        <end position="34"/>
    </location>
</feature>
<protein>
    <submittedName>
        <fullName evidence="2">Uncharacterized protein</fullName>
    </submittedName>
</protein>
<evidence type="ECO:0000313" key="2">
    <source>
        <dbReference type="EMBL" id="EET03663.1"/>
    </source>
</evidence>
<feature type="region of interest" description="Disordered" evidence="1">
    <location>
        <begin position="1"/>
        <end position="50"/>
    </location>
</feature>
<dbReference type="EMBL" id="CM000833">
    <property type="protein sequence ID" value="EET03663.1"/>
    <property type="molecule type" value="Genomic_DNA"/>
</dbReference>
<feature type="compositionally biased region" description="Basic and acidic residues" evidence="1">
    <location>
        <begin position="1"/>
        <end position="10"/>
    </location>
</feature>
<dbReference type="HOGENOM" id="CLU_3115501_0_0_4"/>
<gene>
    <name evidence="2" type="ORF">BURPS1710A_A3188</name>
</gene>
<reference evidence="2" key="1">
    <citation type="submission" date="2009-05" db="EMBL/GenBank/DDBJ databases">
        <authorList>
            <person name="Harkins D.M."/>
            <person name="DeShazer D."/>
            <person name="Woods D.E."/>
            <person name="Brinkac L.M."/>
            <person name="Brown K.A."/>
            <person name="Hung G.C."/>
            <person name="Tuanyok A."/>
            <person name="Zhang B."/>
            <person name="Nierman W.C."/>
        </authorList>
    </citation>
    <scope>NUCLEOTIDE SEQUENCE [LARGE SCALE GENOMIC DNA]</scope>
    <source>
        <strain evidence="2">1710a</strain>
    </source>
</reference>
<evidence type="ECO:0000256" key="1">
    <source>
        <dbReference type="SAM" id="MobiDB-lite"/>
    </source>
</evidence>
<accession>A0A0E1VS13</accession>
<organism evidence="2">
    <name type="scientific">Burkholderia pseudomallei 1710a</name>
    <dbReference type="NCBI Taxonomy" id="320371"/>
    <lineage>
        <taxon>Bacteria</taxon>
        <taxon>Pseudomonadati</taxon>
        <taxon>Pseudomonadota</taxon>
        <taxon>Betaproteobacteria</taxon>
        <taxon>Burkholderiales</taxon>
        <taxon>Burkholderiaceae</taxon>
        <taxon>Burkholderia</taxon>
        <taxon>pseudomallei group</taxon>
    </lineage>
</organism>
<dbReference type="AlphaFoldDB" id="A0A0E1VS13"/>
<dbReference type="Proteomes" id="UP000001812">
    <property type="component" value="Chromosome II"/>
</dbReference>